<feature type="chain" id="PRO_5012035753" evidence="2">
    <location>
        <begin position="25"/>
        <end position="146"/>
    </location>
</feature>
<accession>A0A212LN59</accession>
<dbReference type="RefSeq" id="WP_288198286.1">
    <property type="nucleotide sequence ID" value="NZ_LT608334.1"/>
</dbReference>
<organism evidence="3">
    <name type="scientific">uncultured Pleomorphomonas sp</name>
    <dbReference type="NCBI Taxonomy" id="442121"/>
    <lineage>
        <taxon>Bacteria</taxon>
        <taxon>Pseudomonadati</taxon>
        <taxon>Pseudomonadota</taxon>
        <taxon>Alphaproteobacteria</taxon>
        <taxon>Hyphomicrobiales</taxon>
        <taxon>Pleomorphomonadaceae</taxon>
        <taxon>Pleomorphomonas</taxon>
        <taxon>environmental samples</taxon>
    </lineage>
</organism>
<reference evidence="3" key="1">
    <citation type="submission" date="2016-08" db="EMBL/GenBank/DDBJ databases">
        <authorList>
            <person name="Seilhamer J.J."/>
        </authorList>
    </citation>
    <scope>NUCLEOTIDE SEQUENCE</scope>
    <source>
        <strain evidence="3">86</strain>
    </source>
</reference>
<proteinExistence type="predicted"/>
<dbReference type="EMBL" id="FMJD01000013">
    <property type="protein sequence ID" value="SCM78869.1"/>
    <property type="molecule type" value="Genomic_DNA"/>
</dbReference>
<dbReference type="AlphaFoldDB" id="A0A212LN59"/>
<evidence type="ECO:0000256" key="2">
    <source>
        <dbReference type="SAM" id="SignalP"/>
    </source>
</evidence>
<feature type="signal peptide" evidence="2">
    <location>
        <begin position="1"/>
        <end position="24"/>
    </location>
</feature>
<name>A0A212LN59_9HYPH</name>
<keyword evidence="2" id="KW-0732">Signal</keyword>
<sequence length="146" mass="15419">MRPRDIVLVTALLLAAAGPWTARADEARTRQIVAALDPLRRALTVCTVDRIAQSRDSGQTAEARADRALADCGDKATDLRAKTTELLGPQAAARLMARLDAETRAALVESARLLGSDAVRSGGAAGWPRVLTDRDGPSPAPGERQP</sequence>
<evidence type="ECO:0000313" key="3">
    <source>
        <dbReference type="EMBL" id="SCM78869.1"/>
    </source>
</evidence>
<protein>
    <submittedName>
        <fullName evidence="3">Uncharacterized protein</fullName>
    </submittedName>
</protein>
<gene>
    <name evidence="3" type="ORF">KL86PLE_90120</name>
</gene>
<feature type="region of interest" description="Disordered" evidence="1">
    <location>
        <begin position="119"/>
        <end position="146"/>
    </location>
</feature>
<evidence type="ECO:0000256" key="1">
    <source>
        <dbReference type="SAM" id="MobiDB-lite"/>
    </source>
</evidence>